<keyword evidence="2 5" id="KW-0812">Transmembrane</keyword>
<dbReference type="SUPFAM" id="SSF103481">
    <property type="entry name" value="Multidrug resistance efflux transporter EmrE"/>
    <property type="match status" value="1"/>
</dbReference>
<evidence type="ECO:0000313" key="7">
    <source>
        <dbReference type="EMBL" id="CAD8691089.1"/>
    </source>
</evidence>
<dbReference type="Pfam" id="PF03151">
    <property type="entry name" value="TPT"/>
    <property type="match status" value="1"/>
</dbReference>
<feature type="transmembrane region" description="Helical" evidence="5">
    <location>
        <begin position="198"/>
        <end position="222"/>
    </location>
</feature>
<protein>
    <recommendedName>
        <fullName evidence="6">Sugar phosphate transporter domain-containing protein</fullName>
    </recommendedName>
</protein>
<evidence type="ECO:0000256" key="2">
    <source>
        <dbReference type="ARBA" id="ARBA00022692"/>
    </source>
</evidence>
<gene>
    <name evidence="7" type="ORF">CLEI1391_LOCUS15398</name>
</gene>
<feature type="transmembrane region" description="Helical" evidence="5">
    <location>
        <begin position="81"/>
        <end position="101"/>
    </location>
</feature>
<name>A0A7S0RY75_9CHLO</name>
<feature type="transmembrane region" description="Helical" evidence="5">
    <location>
        <begin position="149"/>
        <end position="168"/>
    </location>
</feature>
<dbReference type="InterPro" id="IPR004853">
    <property type="entry name" value="Sugar_P_trans_dom"/>
</dbReference>
<feature type="transmembrane region" description="Helical" evidence="5">
    <location>
        <begin position="175"/>
        <end position="192"/>
    </location>
</feature>
<evidence type="ECO:0000259" key="6">
    <source>
        <dbReference type="Pfam" id="PF03151"/>
    </source>
</evidence>
<organism evidence="7">
    <name type="scientific">Chlamydomonas leiostraca</name>
    <dbReference type="NCBI Taxonomy" id="1034604"/>
    <lineage>
        <taxon>Eukaryota</taxon>
        <taxon>Viridiplantae</taxon>
        <taxon>Chlorophyta</taxon>
        <taxon>core chlorophytes</taxon>
        <taxon>Chlorophyceae</taxon>
        <taxon>CS clade</taxon>
        <taxon>Chlamydomonadales</taxon>
        <taxon>Chlamydomonadaceae</taxon>
        <taxon>Chlamydomonas</taxon>
    </lineage>
</organism>
<comment type="subcellular location">
    <subcellularLocation>
        <location evidence="1">Membrane</location>
        <topology evidence="1">Multi-pass membrane protein</topology>
    </subcellularLocation>
</comment>
<evidence type="ECO:0000256" key="5">
    <source>
        <dbReference type="SAM" id="Phobius"/>
    </source>
</evidence>
<accession>A0A7S0RY75</accession>
<feature type="transmembrane region" description="Helical" evidence="5">
    <location>
        <begin position="234"/>
        <end position="252"/>
    </location>
</feature>
<reference evidence="7" key="1">
    <citation type="submission" date="2021-01" db="EMBL/GenBank/DDBJ databases">
        <authorList>
            <person name="Corre E."/>
            <person name="Pelletier E."/>
            <person name="Niang G."/>
            <person name="Scheremetjew M."/>
            <person name="Finn R."/>
            <person name="Kale V."/>
            <person name="Holt S."/>
            <person name="Cochrane G."/>
            <person name="Meng A."/>
            <person name="Brown T."/>
            <person name="Cohen L."/>
        </authorList>
    </citation>
    <scope>NUCLEOTIDE SEQUENCE</scope>
    <source>
        <strain evidence="7">SAG 11-49</strain>
    </source>
</reference>
<dbReference type="InterPro" id="IPR050186">
    <property type="entry name" value="TPT_transporter"/>
</dbReference>
<proteinExistence type="predicted"/>
<dbReference type="EMBL" id="HBFB01027542">
    <property type="protein sequence ID" value="CAD8691089.1"/>
    <property type="molecule type" value="Transcribed_RNA"/>
</dbReference>
<keyword evidence="4 5" id="KW-0472">Membrane</keyword>
<feature type="transmembrane region" description="Helical" evidence="5">
    <location>
        <begin position="272"/>
        <end position="295"/>
    </location>
</feature>
<dbReference type="PANTHER" id="PTHR11132">
    <property type="entry name" value="SOLUTE CARRIER FAMILY 35"/>
    <property type="match status" value="1"/>
</dbReference>
<feature type="transmembrane region" description="Helical" evidence="5">
    <location>
        <begin position="50"/>
        <end position="69"/>
    </location>
</feature>
<feature type="transmembrane region" description="Helical" evidence="5">
    <location>
        <begin position="122"/>
        <end position="143"/>
    </location>
</feature>
<dbReference type="AlphaFoldDB" id="A0A7S0RY75"/>
<feature type="domain" description="Sugar phosphate transporter" evidence="6">
    <location>
        <begin position="52"/>
        <end position="342"/>
    </location>
</feature>
<sequence>MIRAMRAGSHDPSDAALENIAAIGINPKTYDTLSDLQHSPKTGHKGWQHVVVIAVCLLWTGVSSGAILVNKHILVDLRFPYPVTIAFMGLVTTTACSAVAVRLIVPRAQRQHVSTQHYFKRVLPTGFCMALTFHTGNMAYLYLSVAFIQMLKALCPVITMVLLFMFRLEKATTKLVVSVVIISSGVAVASYGELNMSVFGLTSMLTSVVAESVRLVLTQYLLVGTSQMLHPFEGLTLIGSACSMCLLVQALIWEWGQLVSTGALSIVGQYPLHFALAACAGFGVNALAILVIKLASSLTLKVLGTVKDAALVTAGVVFMHEQVSSLQLQGYVVSLLGFGMYNYIKSQNLHQKPLLPQFQSKTA</sequence>
<keyword evidence="3 5" id="KW-1133">Transmembrane helix</keyword>
<evidence type="ECO:0000256" key="3">
    <source>
        <dbReference type="ARBA" id="ARBA00022989"/>
    </source>
</evidence>
<evidence type="ECO:0000256" key="1">
    <source>
        <dbReference type="ARBA" id="ARBA00004141"/>
    </source>
</evidence>
<dbReference type="GO" id="GO:0016020">
    <property type="term" value="C:membrane"/>
    <property type="evidence" value="ECO:0007669"/>
    <property type="project" value="UniProtKB-SubCell"/>
</dbReference>
<dbReference type="InterPro" id="IPR037185">
    <property type="entry name" value="EmrE-like"/>
</dbReference>
<evidence type="ECO:0000256" key="4">
    <source>
        <dbReference type="ARBA" id="ARBA00023136"/>
    </source>
</evidence>